<evidence type="ECO:0000259" key="2">
    <source>
        <dbReference type="Pfam" id="PF26018"/>
    </source>
</evidence>
<feature type="domain" description="RND related barrel-sandwich hybrid" evidence="2">
    <location>
        <begin position="71"/>
        <end position="236"/>
    </location>
</feature>
<dbReference type="AlphaFoldDB" id="A0A9D1ETN3"/>
<protein>
    <recommendedName>
        <fullName evidence="2">RND related barrel-sandwich hybrid domain-containing protein</fullName>
    </recommendedName>
</protein>
<feature type="transmembrane region" description="Helical" evidence="1">
    <location>
        <begin position="21"/>
        <end position="41"/>
    </location>
</feature>
<name>A0A9D1ETN3_9FIRM</name>
<evidence type="ECO:0000313" key="3">
    <source>
        <dbReference type="EMBL" id="HIS31748.1"/>
    </source>
</evidence>
<keyword evidence="1" id="KW-0472">Membrane</keyword>
<keyword evidence="1" id="KW-1133">Transmembrane helix</keyword>
<reference evidence="3" key="1">
    <citation type="submission" date="2020-10" db="EMBL/GenBank/DDBJ databases">
        <authorList>
            <person name="Gilroy R."/>
        </authorList>
    </citation>
    <scope>NUCLEOTIDE SEQUENCE</scope>
    <source>
        <strain evidence="3">CHK190-19873</strain>
    </source>
</reference>
<evidence type="ECO:0000313" key="4">
    <source>
        <dbReference type="Proteomes" id="UP000823935"/>
    </source>
</evidence>
<organism evidence="3 4">
    <name type="scientific">Candidatus Limivivens intestinipullorum</name>
    <dbReference type="NCBI Taxonomy" id="2840858"/>
    <lineage>
        <taxon>Bacteria</taxon>
        <taxon>Bacillati</taxon>
        <taxon>Bacillota</taxon>
        <taxon>Clostridia</taxon>
        <taxon>Lachnospirales</taxon>
        <taxon>Lachnospiraceae</taxon>
        <taxon>Lachnospiraceae incertae sedis</taxon>
        <taxon>Candidatus Limivivens</taxon>
    </lineage>
</organism>
<comment type="caution">
    <text evidence="3">The sequence shown here is derived from an EMBL/GenBank/DDBJ whole genome shotgun (WGS) entry which is preliminary data.</text>
</comment>
<dbReference type="InterPro" id="IPR058709">
    <property type="entry name" value="BSH_RND-rel"/>
</dbReference>
<dbReference type="Proteomes" id="UP000823935">
    <property type="component" value="Unassembled WGS sequence"/>
</dbReference>
<keyword evidence="1" id="KW-0812">Transmembrane</keyword>
<reference evidence="3" key="2">
    <citation type="journal article" date="2021" name="PeerJ">
        <title>Extensive microbial diversity within the chicken gut microbiome revealed by metagenomics and culture.</title>
        <authorList>
            <person name="Gilroy R."/>
            <person name="Ravi A."/>
            <person name="Getino M."/>
            <person name="Pursley I."/>
            <person name="Horton D.L."/>
            <person name="Alikhan N.F."/>
            <person name="Baker D."/>
            <person name="Gharbi K."/>
            <person name="Hall N."/>
            <person name="Watson M."/>
            <person name="Adriaenssens E.M."/>
            <person name="Foster-Nyarko E."/>
            <person name="Jarju S."/>
            <person name="Secka A."/>
            <person name="Antonio M."/>
            <person name="Oren A."/>
            <person name="Chaudhuri R.R."/>
            <person name="La Ragione R."/>
            <person name="Hildebrand F."/>
            <person name="Pallen M.J."/>
        </authorList>
    </citation>
    <scope>NUCLEOTIDE SEQUENCE</scope>
    <source>
        <strain evidence="3">CHK190-19873</strain>
    </source>
</reference>
<gene>
    <name evidence="3" type="ORF">IAB44_09430</name>
</gene>
<proteinExistence type="predicted"/>
<dbReference type="Pfam" id="PF26018">
    <property type="entry name" value="BSH_RND_rel"/>
    <property type="match status" value="1"/>
</dbReference>
<sequence length="463" mass="51505">MPNSGKNKKIVPYKKYSFFNIGTVLFGILFIYMIICVVLYMTSDHITSYEVTEGSLAGNDVYTALALRTEDLITAPESGSVTYYAREGSKVGSGGSVCSIDQGGRSQELAQASLEEASLDSEDLSQLREQMAAFANSFQSENFQSVYTFQSDLESMIMDITSEEALANIDASSNISSLLNLYTAPKEGIVVLSTDGYEDKTPKTVTAADFDEKAYEKTNLRLRESVQSGEVLYKLITSEDWSLVVPLDTKTATELADSSSVKFRFQSDGTIFYAAFSILHQEDGYYGVLEIDHSAIRFCTDRFIEIELMLNRSTGLKIPNSAVARKAFYQIPKEYCTYDENSPGEIRIIKESYASDGSAVQRTITAEIYDETEDYYLVDTSLFEEGDCVIMPDSTNRYVVSEVDTLEGVYNINKGYAVFREITILDENEEFCIVESNSDYGLDAHDHIALDASTVNDEDIIVS</sequence>
<evidence type="ECO:0000256" key="1">
    <source>
        <dbReference type="SAM" id="Phobius"/>
    </source>
</evidence>
<accession>A0A9D1ETN3</accession>
<dbReference type="EMBL" id="DVIQ01000055">
    <property type="protein sequence ID" value="HIS31748.1"/>
    <property type="molecule type" value="Genomic_DNA"/>
</dbReference>